<accession>A0AAJ5BZM3</accession>
<proteinExistence type="predicted"/>
<dbReference type="InterPro" id="IPR055642">
    <property type="entry name" value="DUF7218"/>
</dbReference>
<organism evidence="1 2">
    <name type="scientific">Sphingobacterium mizutaii</name>
    <dbReference type="NCBI Taxonomy" id="1010"/>
    <lineage>
        <taxon>Bacteria</taxon>
        <taxon>Pseudomonadati</taxon>
        <taxon>Bacteroidota</taxon>
        <taxon>Sphingobacteriia</taxon>
        <taxon>Sphingobacteriales</taxon>
        <taxon>Sphingobacteriaceae</taxon>
        <taxon>Sphingobacterium</taxon>
    </lineage>
</organism>
<reference evidence="1 2" key="1">
    <citation type="submission" date="2017-06" db="EMBL/GenBank/DDBJ databases">
        <authorList>
            <consortium name="Pathogen Informatics"/>
        </authorList>
    </citation>
    <scope>NUCLEOTIDE SEQUENCE [LARGE SCALE GENOMIC DNA]</scope>
    <source>
        <strain evidence="1 2">NCTC12149</strain>
    </source>
</reference>
<gene>
    <name evidence="1" type="ORF">SAMEA4412673_01365</name>
</gene>
<dbReference type="EMBL" id="LT906468">
    <property type="protein sequence ID" value="SNV47348.1"/>
    <property type="molecule type" value="Genomic_DNA"/>
</dbReference>
<dbReference type="AlphaFoldDB" id="A0AAJ5BZM3"/>
<evidence type="ECO:0008006" key="3">
    <source>
        <dbReference type="Google" id="ProtNLM"/>
    </source>
</evidence>
<evidence type="ECO:0000313" key="1">
    <source>
        <dbReference type="EMBL" id="SNV47348.1"/>
    </source>
</evidence>
<protein>
    <recommendedName>
        <fullName evidence="3">Rho termination factor, N-terminal domain</fullName>
    </recommendedName>
</protein>
<dbReference type="Pfam" id="PF23855">
    <property type="entry name" value="DUF7218"/>
    <property type="match status" value="1"/>
</dbReference>
<dbReference type="Proteomes" id="UP000215355">
    <property type="component" value="Chromosome 1"/>
</dbReference>
<dbReference type="KEGG" id="smiz:4412673_01365"/>
<dbReference type="SUPFAM" id="SSF68912">
    <property type="entry name" value="Rho N-terminal domain-like"/>
    <property type="match status" value="1"/>
</dbReference>
<dbReference type="InterPro" id="IPR036269">
    <property type="entry name" value="Rho_N_sf"/>
</dbReference>
<name>A0AAJ5BZM3_9SPHI</name>
<sequence>MFNGYKQIFNIMPRTKTPQIKKPKTYDALVDKGMSKEKAARISNAQAAGTIDQNSKKLEDRSKADLLAEAKEIGIKNRHSMNKDQLIKEIRGH</sequence>
<evidence type="ECO:0000313" key="2">
    <source>
        <dbReference type="Proteomes" id="UP000215355"/>
    </source>
</evidence>